<comment type="caution">
    <text evidence="1">The sequence shown here is derived from an EMBL/GenBank/DDBJ whole genome shotgun (WGS) entry which is preliminary data.</text>
</comment>
<evidence type="ECO:0000313" key="2">
    <source>
        <dbReference type="Proteomes" id="UP001201163"/>
    </source>
</evidence>
<evidence type="ECO:0000313" key="1">
    <source>
        <dbReference type="EMBL" id="KAH8995733.1"/>
    </source>
</evidence>
<name>A0AAD4QFU1_9AGAM</name>
<keyword evidence="2" id="KW-1185">Reference proteome</keyword>
<dbReference type="AlphaFoldDB" id="A0AAD4QFU1"/>
<proteinExistence type="predicted"/>
<organism evidence="1 2">
    <name type="scientific">Lactarius akahatsu</name>
    <dbReference type="NCBI Taxonomy" id="416441"/>
    <lineage>
        <taxon>Eukaryota</taxon>
        <taxon>Fungi</taxon>
        <taxon>Dikarya</taxon>
        <taxon>Basidiomycota</taxon>
        <taxon>Agaricomycotina</taxon>
        <taxon>Agaricomycetes</taxon>
        <taxon>Russulales</taxon>
        <taxon>Russulaceae</taxon>
        <taxon>Lactarius</taxon>
    </lineage>
</organism>
<gene>
    <name evidence="1" type="ORF">EDB92DRAFT_1814599</name>
</gene>
<sequence length="343" mass="37326">MAEKSPQRTVKSLIFHNSALHSGALIIHSEEWALASFLAKLSSSATGRNRNEVGHVTHPCASKRSVGQRTMPSSVVHKSAQKYKNDSRKCEHDFTSGRPSRESWESACCEAHGIRIGFISTSSGAYEARNRKMINDSVQIMTLAGHFITSCDHFAPSPEGGGAAGEGEVGTEISAHTVNMLTHQHAMDAEPRSALGCLVDPIWINSYHDTAKTWQLEYYAASTTRSTIGAESQSWYSAVKQHNSRPMPFDVHGYPGAGLPFPRLNVELFHSLGNAGIKRLLYARAAFQYLCTGLCRAITTHGPRQTGFLMLTSLQSRASVKVGICNEGRNHQAKICAASAEAI</sequence>
<accession>A0AAD4QFU1</accession>
<dbReference type="EMBL" id="JAKELL010000011">
    <property type="protein sequence ID" value="KAH8995733.1"/>
    <property type="molecule type" value="Genomic_DNA"/>
</dbReference>
<reference evidence="1" key="1">
    <citation type="submission" date="2022-01" db="EMBL/GenBank/DDBJ databases">
        <title>Comparative genomics reveals a dynamic genome evolution in the ectomycorrhizal milk-cap (Lactarius) mushrooms.</title>
        <authorList>
            <consortium name="DOE Joint Genome Institute"/>
            <person name="Lebreton A."/>
            <person name="Tang N."/>
            <person name="Kuo A."/>
            <person name="LaButti K."/>
            <person name="Drula E."/>
            <person name="Barry K."/>
            <person name="Clum A."/>
            <person name="Lipzen A."/>
            <person name="Mousain D."/>
            <person name="Ng V."/>
            <person name="Wang R."/>
            <person name="Wang X."/>
            <person name="Dai Y."/>
            <person name="Henrissat B."/>
            <person name="Grigoriev I.V."/>
            <person name="Guerin-Laguette A."/>
            <person name="Yu F."/>
            <person name="Martin F.M."/>
        </authorList>
    </citation>
    <scope>NUCLEOTIDE SEQUENCE</scope>
    <source>
        <strain evidence="1">QP</strain>
    </source>
</reference>
<dbReference type="Proteomes" id="UP001201163">
    <property type="component" value="Unassembled WGS sequence"/>
</dbReference>
<protein>
    <submittedName>
        <fullName evidence="1">Uncharacterized protein</fullName>
    </submittedName>
</protein>